<keyword evidence="5" id="KW-1185">Reference proteome</keyword>
<evidence type="ECO:0000313" key="4">
    <source>
        <dbReference type="EMBL" id="AIM63534.1"/>
    </source>
</evidence>
<reference evidence="4 5" key="1">
    <citation type="journal article" date="2014" name="Genome Announc.">
        <title>Complete Genome Sequences of Fish Pathogenic Weissella ceti Strains WS74 and WS105.</title>
        <authorList>
            <person name="Figueiredo H.C."/>
            <person name="Leal C.A."/>
            <person name="Dorella F.A."/>
            <person name="Carvalho A.F."/>
            <person name="Soares S.C."/>
            <person name="Pereira F.L."/>
            <person name="Azevedo V.A."/>
        </authorList>
    </citation>
    <scope>NUCLEOTIDE SEQUENCE [LARGE SCALE GENOMIC DNA]</scope>
    <source>
        <strain evidence="4 5">WS74</strain>
    </source>
</reference>
<keyword evidence="2" id="KW-1133">Transmembrane helix</keyword>
<sequence length="172" mass="19405">MPDLGQALKESRNAANLSQNDVADAIHVSRQSISKWENNSQMPDISKVKDMCQLYGVTIDQLMDKVGDDDSESNEIHSNSGDGATHSLEENIKQDYAKIKAQTPFDDSALLLVLTVICAFIPIVDLIAPWLVMWKNKRSNRYYVWINIICVVTWLITMGSYAVAFVISDRYF</sequence>
<evidence type="ECO:0000313" key="5">
    <source>
        <dbReference type="Proteomes" id="UP000029079"/>
    </source>
</evidence>
<dbReference type="OrthoDB" id="9805856at2"/>
<keyword evidence="2" id="KW-0472">Membrane</keyword>
<dbReference type="InterPro" id="IPR001387">
    <property type="entry name" value="Cro/C1-type_HTH"/>
</dbReference>
<dbReference type="EMBL" id="CP009223">
    <property type="protein sequence ID" value="AIM63534.1"/>
    <property type="molecule type" value="Genomic_DNA"/>
</dbReference>
<evidence type="ECO:0000256" key="2">
    <source>
        <dbReference type="SAM" id="Phobius"/>
    </source>
</evidence>
<dbReference type="KEGG" id="wci:WS105_1280"/>
<dbReference type="PANTHER" id="PTHR46558:SF13">
    <property type="entry name" value="HTH-TYPE TRANSCRIPTIONAL REGULATOR IMMR"/>
    <property type="match status" value="1"/>
</dbReference>
<dbReference type="Proteomes" id="UP000029079">
    <property type="component" value="Chromosome"/>
</dbReference>
<keyword evidence="1" id="KW-0238">DNA-binding</keyword>
<dbReference type="Pfam" id="PF01381">
    <property type="entry name" value="HTH_3"/>
    <property type="match status" value="1"/>
</dbReference>
<proteinExistence type="predicted"/>
<feature type="domain" description="HTH cro/C1-type" evidence="3">
    <location>
        <begin position="8"/>
        <end position="62"/>
    </location>
</feature>
<dbReference type="PROSITE" id="PS50943">
    <property type="entry name" value="HTH_CROC1"/>
    <property type="match status" value="1"/>
</dbReference>
<dbReference type="KEGG" id="wce:WS08_1215"/>
<feature type="transmembrane region" description="Helical" evidence="2">
    <location>
        <begin position="144"/>
        <end position="167"/>
    </location>
</feature>
<dbReference type="PATRIC" id="fig|759620.7.peg.1238"/>
<organism evidence="4 5">
    <name type="scientific">Weissella ceti</name>
    <dbReference type="NCBI Taxonomy" id="759620"/>
    <lineage>
        <taxon>Bacteria</taxon>
        <taxon>Bacillati</taxon>
        <taxon>Bacillota</taxon>
        <taxon>Bacilli</taxon>
        <taxon>Lactobacillales</taxon>
        <taxon>Lactobacillaceae</taxon>
        <taxon>Weissella</taxon>
    </lineage>
</organism>
<dbReference type="GO" id="GO:0003677">
    <property type="term" value="F:DNA binding"/>
    <property type="evidence" value="ECO:0007669"/>
    <property type="project" value="UniProtKB-KW"/>
</dbReference>
<dbReference type="SUPFAM" id="SSF47413">
    <property type="entry name" value="lambda repressor-like DNA-binding domains"/>
    <property type="match status" value="1"/>
</dbReference>
<name>A0A075U1V1_9LACO</name>
<dbReference type="STRING" id="759620.WS105_1280"/>
<keyword evidence="2" id="KW-0812">Transmembrane</keyword>
<feature type="transmembrane region" description="Helical" evidence="2">
    <location>
        <begin position="109"/>
        <end position="132"/>
    </location>
</feature>
<dbReference type="AlphaFoldDB" id="A0A075U1V1"/>
<dbReference type="CDD" id="cd00093">
    <property type="entry name" value="HTH_XRE"/>
    <property type="match status" value="1"/>
</dbReference>
<accession>A0A075U1V1</accession>
<dbReference type="KEGG" id="wct:WS74_1285"/>
<gene>
    <name evidence="4" type="ORF">WS74_1285</name>
</gene>
<evidence type="ECO:0000256" key="1">
    <source>
        <dbReference type="ARBA" id="ARBA00023125"/>
    </source>
</evidence>
<reference evidence="5" key="2">
    <citation type="submission" date="2014-08" db="EMBL/GenBank/DDBJ databases">
        <title>Complete genome of Weissella ceti strain WS74 isolated from diseased rainbow trout in Brazil.</title>
        <authorList>
            <person name="Figueiredo H.C.P."/>
            <person name="Leal C.A.G."/>
            <person name="Pereira F.L."/>
            <person name="Soares S.C."/>
            <person name="Dorella F.A."/>
            <person name="Carvalho A.F."/>
            <person name="Azevedo V.A.C."/>
        </authorList>
    </citation>
    <scope>NUCLEOTIDE SEQUENCE [LARGE SCALE GENOMIC DNA]</scope>
    <source>
        <strain evidence="5">WS74</strain>
    </source>
</reference>
<dbReference type="SMART" id="SM00530">
    <property type="entry name" value="HTH_XRE"/>
    <property type="match status" value="1"/>
</dbReference>
<dbReference type="PANTHER" id="PTHR46558">
    <property type="entry name" value="TRACRIPTIONAL REGULATORY PROTEIN-RELATED-RELATED"/>
    <property type="match status" value="1"/>
</dbReference>
<evidence type="ECO:0000259" key="3">
    <source>
        <dbReference type="PROSITE" id="PS50943"/>
    </source>
</evidence>
<dbReference type="InterPro" id="IPR010982">
    <property type="entry name" value="Lambda_DNA-bd_dom_sf"/>
</dbReference>
<dbReference type="Gene3D" id="1.10.260.40">
    <property type="entry name" value="lambda repressor-like DNA-binding domains"/>
    <property type="match status" value="1"/>
</dbReference>
<protein>
    <recommendedName>
        <fullName evidence="3">HTH cro/C1-type domain-containing protein</fullName>
    </recommendedName>
</protein>
<dbReference type="RefSeq" id="WP_009765160.1">
    <property type="nucleotide sequence ID" value="NZ_CP009223.1"/>
</dbReference>